<dbReference type="EMBL" id="JAAGWY010000001">
    <property type="protein sequence ID" value="NEN04850.1"/>
    <property type="molecule type" value="Genomic_DNA"/>
</dbReference>
<evidence type="ECO:0000313" key="3">
    <source>
        <dbReference type="Proteomes" id="UP000474967"/>
    </source>
</evidence>
<name>A0A6L9XTX7_9MICO</name>
<proteinExistence type="predicted"/>
<protein>
    <submittedName>
        <fullName evidence="2">DUF4097 domain-containing protein</fullName>
    </submittedName>
</protein>
<comment type="caution">
    <text evidence="2">The sequence shown here is derived from an EMBL/GenBank/DDBJ whole genome shotgun (WGS) entry which is preliminary data.</text>
</comment>
<feature type="domain" description="DUF4097" evidence="1">
    <location>
        <begin position="44"/>
        <end position="263"/>
    </location>
</feature>
<dbReference type="Proteomes" id="UP000474967">
    <property type="component" value="Unassembled WGS sequence"/>
</dbReference>
<dbReference type="AlphaFoldDB" id="A0A6L9XTX7"/>
<accession>A0A6L9XTX7</accession>
<organism evidence="2 3">
    <name type="scientific">Leifsonia tongyongensis</name>
    <dbReference type="NCBI Taxonomy" id="1268043"/>
    <lineage>
        <taxon>Bacteria</taxon>
        <taxon>Bacillati</taxon>
        <taxon>Actinomycetota</taxon>
        <taxon>Actinomycetes</taxon>
        <taxon>Micrococcales</taxon>
        <taxon>Microbacteriaceae</taxon>
        <taxon>Leifsonia</taxon>
    </lineage>
</organism>
<evidence type="ECO:0000313" key="2">
    <source>
        <dbReference type="EMBL" id="NEN04850.1"/>
    </source>
</evidence>
<keyword evidence="3" id="KW-1185">Reference proteome</keyword>
<evidence type="ECO:0000259" key="1">
    <source>
        <dbReference type="Pfam" id="PF13349"/>
    </source>
</evidence>
<dbReference type="Pfam" id="PF13349">
    <property type="entry name" value="DUF4097"/>
    <property type="match status" value="1"/>
</dbReference>
<reference evidence="2 3" key="1">
    <citation type="journal article" date="2014" name="J. Microbiol.">
        <title>Diaminobutyricibacter tongyongensis gen. nov., sp. nov. and Homoserinibacter gongjuensis gen. nov., sp. nov. belong to the family Microbacteriaceae.</title>
        <authorList>
            <person name="Kim S.J."/>
            <person name="Ahn J.H."/>
            <person name="Weon H.Y."/>
            <person name="Hamada M."/>
            <person name="Suzuki K."/>
            <person name="Kwon S.W."/>
        </authorList>
    </citation>
    <scope>NUCLEOTIDE SEQUENCE [LARGE SCALE GENOMIC DNA]</scope>
    <source>
        <strain evidence="2 3">NBRC 108724</strain>
    </source>
</reference>
<sequence>MAQDKWLIQPGETKIIDIDLVRSLKVSFVGGQIDIIGHDEPGARVEVHSVTGRDLKISVDGDRLEIDHPQLRWDNFIEVFKSLRSNAKADVSVLVPRDVALKFGIVSANALVSGLVTDARLSTVTGDLVVDGLSGNLELNGVSGELSVRNHSGKISAHTVSGDVTATGAIVRFSSDGVSGNVLLDITGTPDEINANTVSGDLTVRIPQAVGARYRINTVSGRMQLDSAMLHGPAGKGFSGTTGTLDGSWVDITVNSVSGDVSVIRSVTDEDASTAAGTSGATA</sequence>
<dbReference type="RefSeq" id="WP_163287940.1">
    <property type="nucleotide sequence ID" value="NZ_JAAGWY010000001.1"/>
</dbReference>
<dbReference type="InterPro" id="IPR025164">
    <property type="entry name" value="Toastrack_DUF4097"/>
</dbReference>
<gene>
    <name evidence="2" type="ORF">G3T36_03100</name>
</gene>